<evidence type="ECO:0000313" key="5">
    <source>
        <dbReference type="EMBL" id="GMI31611.1"/>
    </source>
</evidence>
<evidence type="ECO:0000256" key="3">
    <source>
        <dbReference type="ARBA" id="ARBA00023180"/>
    </source>
</evidence>
<dbReference type="Proteomes" id="UP001165060">
    <property type="component" value="Unassembled WGS sequence"/>
</dbReference>
<evidence type="ECO:0000256" key="1">
    <source>
        <dbReference type="ARBA" id="ARBA00022676"/>
    </source>
</evidence>
<protein>
    <recommendedName>
        <fullName evidence="4">Glycosyltransferase 61 catalytic domain-containing protein</fullName>
    </recommendedName>
</protein>
<evidence type="ECO:0000259" key="4">
    <source>
        <dbReference type="Pfam" id="PF04577"/>
    </source>
</evidence>
<name>A0ABQ6MRH7_9STRA</name>
<keyword evidence="2" id="KW-0808">Transferase</keyword>
<dbReference type="EMBL" id="BRYB01003157">
    <property type="protein sequence ID" value="GMI31611.1"/>
    <property type="molecule type" value="Genomic_DNA"/>
</dbReference>
<keyword evidence="6" id="KW-1185">Reference proteome</keyword>
<dbReference type="InterPro" id="IPR049625">
    <property type="entry name" value="Glyco_transf_61_cat"/>
</dbReference>
<accession>A0ABQ6MRH7</accession>
<evidence type="ECO:0000313" key="6">
    <source>
        <dbReference type="Proteomes" id="UP001165060"/>
    </source>
</evidence>
<dbReference type="PANTHER" id="PTHR20961">
    <property type="entry name" value="GLYCOSYLTRANSFERASE"/>
    <property type="match status" value="1"/>
</dbReference>
<evidence type="ECO:0000256" key="2">
    <source>
        <dbReference type="ARBA" id="ARBA00022679"/>
    </source>
</evidence>
<dbReference type="Pfam" id="PF04577">
    <property type="entry name" value="Glyco_transf_61"/>
    <property type="match status" value="1"/>
</dbReference>
<organism evidence="5 6">
    <name type="scientific">Tetraparma gracilis</name>
    <dbReference type="NCBI Taxonomy" id="2962635"/>
    <lineage>
        <taxon>Eukaryota</taxon>
        <taxon>Sar</taxon>
        <taxon>Stramenopiles</taxon>
        <taxon>Ochrophyta</taxon>
        <taxon>Bolidophyceae</taxon>
        <taxon>Parmales</taxon>
        <taxon>Triparmaceae</taxon>
        <taxon>Tetraparma</taxon>
    </lineage>
</organism>
<keyword evidence="3" id="KW-0325">Glycoprotein</keyword>
<comment type="caution">
    <text evidence="5">The sequence shown here is derived from an EMBL/GenBank/DDBJ whole genome shotgun (WGS) entry which is preliminary data.</text>
</comment>
<proteinExistence type="predicted"/>
<keyword evidence="1" id="KW-0328">Glycosyltransferase</keyword>
<gene>
    <name evidence="5" type="ORF">TeGR_g3695</name>
</gene>
<dbReference type="InterPro" id="IPR007657">
    <property type="entry name" value="Glycosyltransferase_61"/>
</dbReference>
<sequence>MVLFVSALVVVYTVFWYDSFFPPLPPTAKTPLSVLEGSYFSQDNFKTAPLSVDADNVREKYVRVLTPPDPQAANMFSHMLLKVLGEGGDDGNSLTNYANVLMQFMEAHIGEHAPRLYVYSHVAEYKQAMEAAKYYFERAIKKGKHFGAHYSLALMLKLHPFLLGDTYDFDNNAMDGEEHGLAHVAYAHMCQSQIEYLDFVQGSKSKEGEAFAGCQQTTVGGGVDSVLATRGLREKKTVTLPLVRDEGDERVLNDELNVCDQLHVDPPSAFVSKLEDVTVVGRDAVMHSGCDVWQTSHGCYVPLFRQFRRASNAPPLQEKHIKVAASVLQFSGAEYYHWLVEGLGRLLILQQTLPERAGGYTLLVPNGQPFIEESLAVVAQGGRKMAPFTSIVKYDGDAMKLQVDEMFYADWGFDEDKWGGEEQYCSGAQLLPSELGLKLINRKLSGEARNHDKFVLVLRNGNRGFANEQAVVEELRRVATDAGMELIVFKGEENMKDTIDIFTQAKVVVGAHGGGLANIVFCKPGTTVVEVGMQETEFGEYMFIANVLDFTHANYVLDGVSMFEAKWNIMVKEFAKFVEANIR</sequence>
<feature type="domain" description="Glycosyltransferase 61 catalytic" evidence="4">
    <location>
        <begin position="335"/>
        <end position="529"/>
    </location>
</feature>
<reference evidence="5 6" key="1">
    <citation type="journal article" date="2023" name="Commun. Biol.">
        <title>Genome analysis of Parmales, the sister group of diatoms, reveals the evolutionary specialization of diatoms from phago-mixotrophs to photoautotrophs.</title>
        <authorList>
            <person name="Ban H."/>
            <person name="Sato S."/>
            <person name="Yoshikawa S."/>
            <person name="Yamada K."/>
            <person name="Nakamura Y."/>
            <person name="Ichinomiya M."/>
            <person name="Sato N."/>
            <person name="Blanc-Mathieu R."/>
            <person name="Endo H."/>
            <person name="Kuwata A."/>
            <person name="Ogata H."/>
        </authorList>
    </citation>
    <scope>NUCLEOTIDE SEQUENCE [LARGE SCALE GENOMIC DNA]</scope>
</reference>